<name>A0A9Q1IRA3_SYNKA</name>
<keyword evidence="3" id="KW-1185">Reference proteome</keyword>
<dbReference type="Proteomes" id="UP001152622">
    <property type="component" value="Chromosome 9"/>
</dbReference>
<feature type="region of interest" description="Disordered" evidence="1">
    <location>
        <begin position="1"/>
        <end position="72"/>
    </location>
</feature>
<organism evidence="2 3">
    <name type="scientific">Synaphobranchus kaupii</name>
    <name type="common">Kaup's arrowtooth eel</name>
    <dbReference type="NCBI Taxonomy" id="118154"/>
    <lineage>
        <taxon>Eukaryota</taxon>
        <taxon>Metazoa</taxon>
        <taxon>Chordata</taxon>
        <taxon>Craniata</taxon>
        <taxon>Vertebrata</taxon>
        <taxon>Euteleostomi</taxon>
        <taxon>Actinopterygii</taxon>
        <taxon>Neopterygii</taxon>
        <taxon>Teleostei</taxon>
        <taxon>Anguilliformes</taxon>
        <taxon>Synaphobranchidae</taxon>
        <taxon>Synaphobranchus</taxon>
    </lineage>
</organism>
<gene>
    <name evidence="2" type="ORF">SKAU_G00244720</name>
</gene>
<sequence length="115" mass="12655">MPVQTAAGSSIRTCSTRSVSLWSESTSWATTPTPRGTTAQHPHPCLWPASSTTPAWINGKSRPRRGFKPRRTEKASLFLPRVLGHKDHEMVHMLCSSLRFHQNAPPPARGADTEA</sequence>
<protein>
    <submittedName>
        <fullName evidence="2">Uncharacterized protein</fullName>
    </submittedName>
</protein>
<evidence type="ECO:0000313" key="2">
    <source>
        <dbReference type="EMBL" id="KAJ8349342.1"/>
    </source>
</evidence>
<accession>A0A9Q1IRA3</accession>
<dbReference type="AlphaFoldDB" id="A0A9Q1IRA3"/>
<dbReference type="OrthoDB" id="6158176at2759"/>
<evidence type="ECO:0000313" key="3">
    <source>
        <dbReference type="Proteomes" id="UP001152622"/>
    </source>
</evidence>
<reference evidence="2" key="1">
    <citation type="journal article" date="2023" name="Science">
        <title>Genome structures resolve the early diversification of teleost fishes.</title>
        <authorList>
            <person name="Parey E."/>
            <person name="Louis A."/>
            <person name="Montfort J."/>
            <person name="Bouchez O."/>
            <person name="Roques C."/>
            <person name="Iampietro C."/>
            <person name="Lluch J."/>
            <person name="Castinel A."/>
            <person name="Donnadieu C."/>
            <person name="Desvignes T."/>
            <person name="Floi Bucao C."/>
            <person name="Jouanno E."/>
            <person name="Wen M."/>
            <person name="Mejri S."/>
            <person name="Dirks R."/>
            <person name="Jansen H."/>
            <person name="Henkel C."/>
            <person name="Chen W.J."/>
            <person name="Zahm M."/>
            <person name="Cabau C."/>
            <person name="Klopp C."/>
            <person name="Thompson A.W."/>
            <person name="Robinson-Rechavi M."/>
            <person name="Braasch I."/>
            <person name="Lecointre G."/>
            <person name="Bobe J."/>
            <person name="Postlethwait J.H."/>
            <person name="Berthelot C."/>
            <person name="Roest Crollius H."/>
            <person name="Guiguen Y."/>
        </authorList>
    </citation>
    <scope>NUCLEOTIDE SEQUENCE</scope>
    <source>
        <strain evidence="2">WJC10195</strain>
    </source>
</reference>
<comment type="caution">
    <text evidence="2">The sequence shown here is derived from an EMBL/GenBank/DDBJ whole genome shotgun (WGS) entry which is preliminary data.</text>
</comment>
<feature type="compositionally biased region" description="Polar residues" evidence="1">
    <location>
        <begin position="1"/>
        <end position="40"/>
    </location>
</feature>
<evidence type="ECO:0000256" key="1">
    <source>
        <dbReference type="SAM" id="MobiDB-lite"/>
    </source>
</evidence>
<dbReference type="EMBL" id="JAINUF010000009">
    <property type="protein sequence ID" value="KAJ8349342.1"/>
    <property type="molecule type" value="Genomic_DNA"/>
</dbReference>
<proteinExistence type="predicted"/>
<feature type="compositionally biased region" description="Basic residues" evidence="1">
    <location>
        <begin position="61"/>
        <end position="71"/>
    </location>
</feature>